<dbReference type="STRING" id="748727.CLJU_c14760"/>
<dbReference type="Proteomes" id="UP000077020">
    <property type="component" value="Unassembled WGS sequence"/>
</dbReference>
<evidence type="ECO:0000313" key="1">
    <source>
        <dbReference type="EMBL" id="ADK14544.1"/>
    </source>
</evidence>
<reference evidence="1" key="1">
    <citation type="submission" date="2009-07" db="EMBL/GenBank/DDBJ databases">
        <authorList>
            <person name="Koepke M."/>
            <person name="Hujer S."/>
            <person name="Held C."/>
            <person name="Wiezer A."/>
            <person name="Liesegang H."/>
            <person name="Ehrenreich A."/>
            <person name="Gottschalk G."/>
            <person name="Duerre P."/>
        </authorList>
    </citation>
    <scope>NUCLEOTIDE SEQUENCE</scope>
    <source>
        <strain evidence="1">DSM 13528</strain>
    </source>
</reference>
<evidence type="ECO:0000313" key="4">
    <source>
        <dbReference type="Proteomes" id="UP000077020"/>
    </source>
</evidence>
<proteinExistence type="predicted"/>
<evidence type="ECO:0000313" key="3">
    <source>
        <dbReference type="Proteomes" id="UP000001656"/>
    </source>
</evidence>
<dbReference type="Proteomes" id="UP000001656">
    <property type="component" value="Chromosome"/>
</dbReference>
<reference evidence="2 4" key="3">
    <citation type="journal article" date="2016" name="Biotechnol. Bioeng.">
        <title>Traits of selected Clostridium strains for syngas fermentation to ethanol.</title>
        <authorList>
            <person name="Martin M.E."/>
            <person name="Richter H."/>
            <person name="Saha S."/>
            <person name="Angenent L.T."/>
        </authorList>
    </citation>
    <scope>NUCLEOTIDE SEQUENCE [LARGE SCALE GENOMIC DNA]</scope>
    <source>
        <strain evidence="2 4">PETC</strain>
    </source>
</reference>
<reference evidence="1 3" key="2">
    <citation type="journal article" date="2010" name="Proc. Natl. Acad. Sci. U.S.A.">
        <title>Clostridium ljungdahlii represents a microbial production platform based on syngas.</title>
        <authorList>
            <person name="Kopke M."/>
            <person name="Held C."/>
            <person name="Hujer S."/>
            <person name="Liesegang H."/>
            <person name="Wiezer A."/>
            <person name="Wollherr A."/>
            <person name="Ehrenreich A."/>
            <person name="Liebl W."/>
            <person name="Gottschalk G."/>
            <person name="Durre P."/>
        </authorList>
    </citation>
    <scope>NUCLEOTIDE SEQUENCE [LARGE SCALE GENOMIC DNA]</scope>
    <source>
        <strain evidence="3">ATCC 55383 / DSM 13528 / PETC</strain>
        <strain evidence="1">DSM 13528</strain>
    </source>
</reference>
<keyword evidence="4" id="KW-1185">Reference proteome</keyword>
<dbReference type="EMBL" id="CP001666">
    <property type="protein sequence ID" value="ADK14544.1"/>
    <property type="molecule type" value="Genomic_DNA"/>
</dbReference>
<name>D8GSX4_CLOLD</name>
<organism evidence="1 3">
    <name type="scientific">Clostridium ljungdahlii (strain ATCC 55383 / DSM 13528 / PETC)</name>
    <dbReference type="NCBI Taxonomy" id="748727"/>
    <lineage>
        <taxon>Bacteria</taxon>
        <taxon>Bacillati</taxon>
        <taxon>Bacillota</taxon>
        <taxon>Clostridia</taxon>
        <taxon>Eubacteriales</taxon>
        <taxon>Clostridiaceae</taxon>
        <taxon>Clostridium</taxon>
    </lineage>
</organism>
<evidence type="ECO:0000313" key="2">
    <source>
        <dbReference type="EMBL" id="OAA88039.1"/>
    </source>
</evidence>
<dbReference type="AlphaFoldDB" id="D8GSX4"/>
<dbReference type="PATRIC" id="fig|748727.19.peg.2949"/>
<sequence>MTPMSNNEYLSRLQFSDELKELETAKKASGLNYEQLAQKIGVNKVWLDLDLKVSSGFLKNTV</sequence>
<dbReference type="HOGENOM" id="CLU_2896112_0_0_9"/>
<dbReference type="KEGG" id="clj:CLJU_c14760"/>
<protein>
    <submittedName>
        <fullName evidence="1">Uncharacterized protein</fullName>
    </submittedName>
</protein>
<gene>
    <name evidence="1" type="ordered locus">CLJU_c14760</name>
    <name evidence="2" type="ORF">WX45_02906</name>
</gene>
<dbReference type="RefSeq" id="WP_013238141.1">
    <property type="nucleotide sequence ID" value="NC_014328.1"/>
</dbReference>
<dbReference type="EMBL" id="LITS01000006">
    <property type="protein sequence ID" value="OAA88039.1"/>
    <property type="molecule type" value="Genomic_DNA"/>
</dbReference>
<accession>D8GSX4</accession>